<organism evidence="1 2">
    <name type="scientific">Porites lobata</name>
    <dbReference type="NCBI Taxonomy" id="104759"/>
    <lineage>
        <taxon>Eukaryota</taxon>
        <taxon>Metazoa</taxon>
        <taxon>Cnidaria</taxon>
        <taxon>Anthozoa</taxon>
        <taxon>Hexacorallia</taxon>
        <taxon>Scleractinia</taxon>
        <taxon>Fungiina</taxon>
        <taxon>Poritidae</taxon>
        <taxon>Porites</taxon>
    </lineage>
</organism>
<name>A0ABN8Q697_9CNID</name>
<evidence type="ECO:0000313" key="1">
    <source>
        <dbReference type="EMBL" id="CAH3158166.1"/>
    </source>
</evidence>
<dbReference type="Proteomes" id="UP001159405">
    <property type="component" value="Unassembled WGS sequence"/>
</dbReference>
<dbReference type="EMBL" id="CALNXK010000110">
    <property type="protein sequence ID" value="CAH3158166.1"/>
    <property type="molecule type" value="Genomic_DNA"/>
</dbReference>
<proteinExistence type="predicted"/>
<sequence>PNFQRSKYWGTKSQLQADVHEIKNEELSKFELPNKPKNPVQEVESFKKMTPAERRQLELNFYETFVGICNEEKIADCEHKDVKFLAGLLAKGDSDCIMTCSKYQMLQNLDNLPNGVKTVKFIQAIGVFLKDLDISKKTDKNKLTEMNRKGCAAVGGSECAEKRLIGLFTAIVLFTVAKVGLLAAQSHIAATSDSEFTQ</sequence>
<gene>
    <name evidence="1" type="ORF">PLOB_00003152</name>
</gene>
<evidence type="ECO:0000313" key="2">
    <source>
        <dbReference type="Proteomes" id="UP001159405"/>
    </source>
</evidence>
<keyword evidence="2" id="KW-1185">Reference proteome</keyword>
<accession>A0ABN8Q697</accession>
<feature type="non-terminal residue" evidence="1">
    <location>
        <position position="1"/>
    </location>
</feature>
<protein>
    <submittedName>
        <fullName evidence="1">Uncharacterized protein</fullName>
    </submittedName>
</protein>
<reference evidence="1 2" key="1">
    <citation type="submission" date="2022-05" db="EMBL/GenBank/DDBJ databases">
        <authorList>
            <consortium name="Genoscope - CEA"/>
            <person name="William W."/>
        </authorList>
    </citation>
    <scope>NUCLEOTIDE SEQUENCE [LARGE SCALE GENOMIC DNA]</scope>
</reference>
<comment type="caution">
    <text evidence="1">The sequence shown here is derived from an EMBL/GenBank/DDBJ whole genome shotgun (WGS) entry which is preliminary data.</text>
</comment>